<keyword evidence="4" id="KW-1185">Reference proteome</keyword>
<dbReference type="AlphaFoldDB" id="A0AAD7QJC2"/>
<protein>
    <submittedName>
        <fullName evidence="3">Uncharacterized protein</fullName>
    </submittedName>
</protein>
<dbReference type="Proteomes" id="UP001163823">
    <property type="component" value="Chromosome 1"/>
</dbReference>
<gene>
    <name evidence="3" type="ORF">O6P43_001589</name>
</gene>
<dbReference type="KEGG" id="qsa:O6P43_001589"/>
<feature type="signal peptide" evidence="2">
    <location>
        <begin position="1"/>
        <end position="21"/>
    </location>
</feature>
<evidence type="ECO:0000256" key="2">
    <source>
        <dbReference type="SAM" id="SignalP"/>
    </source>
</evidence>
<sequence>MKILVLRLCLLLFLLVHPSIARRPFRSPPPPPRRSLTMKPRKRIPLFPPPPPPRHSLIARRPVHSPPPFVGASGTRP</sequence>
<feature type="region of interest" description="Disordered" evidence="1">
    <location>
        <begin position="22"/>
        <end position="77"/>
    </location>
</feature>
<evidence type="ECO:0000313" key="4">
    <source>
        <dbReference type="Proteomes" id="UP001163823"/>
    </source>
</evidence>
<accession>A0AAD7QJC2</accession>
<proteinExistence type="predicted"/>
<evidence type="ECO:0000313" key="3">
    <source>
        <dbReference type="EMBL" id="KAJ7982468.1"/>
    </source>
</evidence>
<organism evidence="3 4">
    <name type="scientific">Quillaja saponaria</name>
    <name type="common">Soap bark tree</name>
    <dbReference type="NCBI Taxonomy" id="32244"/>
    <lineage>
        <taxon>Eukaryota</taxon>
        <taxon>Viridiplantae</taxon>
        <taxon>Streptophyta</taxon>
        <taxon>Embryophyta</taxon>
        <taxon>Tracheophyta</taxon>
        <taxon>Spermatophyta</taxon>
        <taxon>Magnoliopsida</taxon>
        <taxon>eudicotyledons</taxon>
        <taxon>Gunneridae</taxon>
        <taxon>Pentapetalae</taxon>
        <taxon>rosids</taxon>
        <taxon>fabids</taxon>
        <taxon>Fabales</taxon>
        <taxon>Quillajaceae</taxon>
        <taxon>Quillaja</taxon>
    </lineage>
</organism>
<keyword evidence="2" id="KW-0732">Signal</keyword>
<dbReference type="EMBL" id="JARAOO010000001">
    <property type="protein sequence ID" value="KAJ7982468.1"/>
    <property type="molecule type" value="Genomic_DNA"/>
</dbReference>
<evidence type="ECO:0000256" key="1">
    <source>
        <dbReference type="SAM" id="MobiDB-lite"/>
    </source>
</evidence>
<feature type="chain" id="PRO_5042033293" evidence="2">
    <location>
        <begin position="22"/>
        <end position="77"/>
    </location>
</feature>
<comment type="caution">
    <text evidence="3">The sequence shown here is derived from an EMBL/GenBank/DDBJ whole genome shotgun (WGS) entry which is preliminary data.</text>
</comment>
<name>A0AAD7QJC2_QUISA</name>
<reference evidence="3 4" key="1">
    <citation type="journal article" date="2023" name="Science">
        <title>Elucidation of the pathway for biosynthesis of saponin adjuvants from the soapbark tree.</title>
        <authorList>
            <person name="Reed J."/>
            <person name="Orme A."/>
            <person name="El-Demerdash A."/>
            <person name="Owen C."/>
            <person name="Martin L.B.B."/>
            <person name="Misra R.C."/>
            <person name="Kikuchi S."/>
            <person name="Rejzek M."/>
            <person name="Martin A.C."/>
            <person name="Harkess A."/>
            <person name="Leebens-Mack J."/>
            <person name="Louveau T."/>
            <person name="Stephenson M.J."/>
            <person name="Osbourn A."/>
        </authorList>
    </citation>
    <scope>NUCLEOTIDE SEQUENCE [LARGE SCALE GENOMIC DNA]</scope>
    <source>
        <strain evidence="3">S10</strain>
    </source>
</reference>